<keyword evidence="8" id="KW-1185">Reference proteome</keyword>
<evidence type="ECO:0000313" key="7">
    <source>
        <dbReference type="EMBL" id="KAK6504463.1"/>
    </source>
</evidence>
<feature type="zinc finger region" description="C3H1-type" evidence="4">
    <location>
        <begin position="16"/>
        <end position="43"/>
    </location>
</feature>
<sequence>MASSSNNVNRPGRSSGPRPIACKYFSKGQCTRGNSCQYYHETPPASRSPSLQTIELDFSDLESLDSAKLEALNLNDDGPISLSELHPESIAYKKYRHPPTPSTQILNFKDLKSYSKSRLTPAYTHLQFGPGFQVTDSHIQDLLSCPSMLKSLEVFMIKGVDGSTKTTGKGRKKKTVITDPKPIEISNEPLITVIQKCRSLRVLHLIGCTKLDDYVFKAIAQSCPDLIELKMTGTPTHLGKLTAASAVYIITKGLSYLPSIRQIHLQNQPIHSEGITLLSDARPLANILEGVQSTLPSKGAGLTLTSLEGIRVHHSSYVVALGERNLKFKECFAPNWDVNKGEQPGEEAVERLLAGARELPGFWREPEEATNNAMNKGREERAELVIESHSEEGEGEDGIHHVDIIKGGESEGQKLSDDLILDLTDAIKRLHRNIVDLP</sequence>
<evidence type="ECO:0000256" key="1">
    <source>
        <dbReference type="ARBA" id="ARBA00022723"/>
    </source>
</evidence>
<dbReference type="PROSITE" id="PS50103">
    <property type="entry name" value="ZF_C3H1"/>
    <property type="match status" value="1"/>
</dbReference>
<dbReference type="Gene3D" id="3.80.10.10">
    <property type="entry name" value="Ribonuclease Inhibitor"/>
    <property type="match status" value="1"/>
</dbReference>
<evidence type="ECO:0000256" key="5">
    <source>
        <dbReference type="SAM" id="MobiDB-lite"/>
    </source>
</evidence>
<keyword evidence="3 4" id="KW-0862">Zinc</keyword>
<dbReference type="Proteomes" id="UP001307849">
    <property type="component" value="Unassembled WGS sequence"/>
</dbReference>
<dbReference type="InterPro" id="IPR036855">
    <property type="entry name" value="Znf_CCCH_sf"/>
</dbReference>
<gene>
    <name evidence="7" type="ORF">TWF506_002658</name>
</gene>
<name>A0AAN8NDD7_9PEZI</name>
<feature type="region of interest" description="Disordered" evidence="5">
    <location>
        <begin position="1"/>
        <end position="20"/>
    </location>
</feature>
<dbReference type="SUPFAM" id="SSF52047">
    <property type="entry name" value="RNI-like"/>
    <property type="match status" value="1"/>
</dbReference>
<evidence type="ECO:0000313" key="8">
    <source>
        <dbReference type="Proteomes" id="UP001307849"/>
    </source>
</evidence>
<dbReference type="Pfam" id="PF00642">
    <property type="entry name" value="zf-CCCH"/>
    <property type="match status" value="1"/>
</dbReference>
<keyword evidence="2 4" id="KW-0863">Zinc-finger</keyword>
<dbReference type="Gene3D" id="4.10.1000.10">
    <property type="entry name" value="Zinc finger, CCCH-type"/>
    <property type="match status" value="1"/>
</dbReference>
<accession>A0AAN8NDD7</accession>
<dbReference type="SUPFAM" id="SSF90229">
    <property type="entry name" value="CCCH zinc finger"/>
    <property type="match status" value="1"/>
</dbReference>
<dbReference type="GO" id="GO:0008270">
    <property type="term" value="F:zinc ion binding"/>
    <property type="evidence" value="ECO:0007669"/>
    <property type="project" value="UniProtKB-KW"/>
</dbReference>
<organism evidence="7 8">
    <name type="scientific">Arthrobotrys conoides</name>
    <dbReference type="NCBI Taxonomy" id="74498"/>
    <lineage>
        <taxon>Eukaryota</taxon>
        <taxon>Fungi</taxon>
        <taxon>Dikarya</taxon>
        <taxon>Ascomycota</taxon>
        <taxon>Pezizomycotina</taxon>
        <taxon>Orbiliomycetes</taxon>
        <taxon>Orbiliales</taxon>
        <taxon>Orbiliaceae</taxon>
        <taxon>Arthrobotrys</taxon>
    </lineage>
</organism>
<dbReference type="SMART" id="SM00356">
    <property type="entry name" value="ZnF_C3H1"/>
    <property type="match status" value="1"/>
</dbReference>
<evidence type="ECO:0000256" key="3">
    <source>
        <dbReference type="ARBA" id="ARBA00022833"/>
    </source>
</evidence>
<dbReference type="InterPro" id="IPR000571">
    <property type="entry name" value="Znf_CCCH"/>
</dbReference>
<comment type="caution">
    <text evidence="7">The sequence shown here is derived from an EMBL/GenBank/DDBJ whole genome shotgun (WGS) entry which is preliminary data.</text>
</comment>
<keyword evidence="1 4" id="KW-0479">Metal-binding</keyword>
<protein>
    <recommendedName>
        <fullName evidence="6">C3H1-type domain-containing protein</fullName>
    </recommendedName>
</protein>
<dbReference type="EMBL" id="JAVHJM010000010">
    <property type="protein sequence ID" value="KAK6504463.1"/>
    <property type="molecule type" value="Genomic_DNA"/>
</dbReference>
<evidence type="ECO:0000259" key="6">
    <source>
        <dbReference type="PROSITE" id="PS50103"/>
    </source>
</evidence>
<evidence type="ECO:0000256" key="2">
    <source>
        <dbReference type="ARBA" id="ARBA00022771"/>
    </source>
</evidence>
<dbReference type="InterPro" id="IPR032675">
    <property type="entry name" value="LRR_dom_sf"/>
</dbReference>
<feature type="domain" description="C3H1-type" evidence="6">
    <location>
        <begin position="16"/>
        <end position="43"/>
    </location>
</feature>
<proteinExistence type="predicted"/>
<reference evidence="7 8" key="1">
    <citation type="submission" date="2019-10" db="EMBL/GenBank/DDBJ databases">
        <authorList>
            <person name="Palmer J.M."/>
        </authorList>
    </citation>
    <scope>NUCLEOTIDE SEQUENCE [LARGE SCALE GENOMIC DNA]</scope>
    <source>
        <strain evidence="7 8">TWF506</strain>
    </source>
</reference>
<dbReference type="AlphaFoldDB" id="A0AAN8NDD7"/>
<evidence type="ECO:0000256" key="4">
    <source>
        <dbReference type="PROSITE-ProRule" id="PRU00723"/>
    </source>
</evidence>